<comment type="caution">
    <text evidence="1">The sequence shown here is derived from an EMBL/GenBank/DDBJ whole genome shotgun (WGS) entry which is preliminary data.</text>
</comment>
<dbReference type="RefSeq" id="WP_282736949.1">
    <property type="nucleotide sequence ID" value="NZ_JASCQP010000045.1"/>
</dbReference>
<dbReference type="EMBL" id="JASCQP010000045">
    <property type="protein sequence ID" value="MDI5893060.1"/>
    <property type="molecule type" value="Genomic_DNA"/>
</dbReference>
<gene>
    <name evidence="1" type="ORF">QLQ83_18420</name>
</gene>
<accession>A0ABT6V5L0</accession>
<name>A0ABT6V5L0_9GAMM</name>
<proteinExistence type="predicted"/>
<keyword evidence="2" id="KW-1185">Reference proteome</keyword>
<organism evidence="1 2">
    <name type="scientific">Halomonas rhizosphaerae</name>
    <dbReference type="NCBI Taxonomy" id="3043296"/>
    <lineage>
        <taxon>Bacteria</taxon>
        <taxon>Pseudomonadati</taxon>
        <taxon>Pseudomonadota</taxon>
        <taxon>Gammaproteobacteria</taxon>
        <taxon>Oceanospirillales</taxon>
        <taxon>Halomonadaceae</taxon>
        <taxon>Halomonas</taxon>
    </lineage>
</organism>
<sequence length="316" mass="36408">MRVDHLRVFYAQGINSVQIPKDDFVDFKAWVSSGKYQLKEVRNKGFDVVVSDYHSFSTMLAHDSSRFCSAAFETMKLISFPENLPRSLAWVAVQTYYAAFFAAHSVLRVFGNVFSFLYPGHLKIVEEFAEVLSIPSRHNMSGGSYSGSYDIRSGELRVSSAGKSHEDFWERFFYLVMMLRDQVDELDVLESEKINNTKYLSEMVDLLSNSGSYRNGAWLSSVRNKINYQHTDGMWFPYSGGNHDIPRIRRILGQWEENNSSYILNLRCVSDMERFFKCCTLIVNFSYLIFQDVVSISRVKKNCFEMYPGALINHAG</sequence>
<reference evidence="1 2" key="1">
    <citation type="submission" date="2023-04" db="EMBL/GenBank/DDBJ databases">
        <title>Halomonas strains isolated from rhizosphere soil.</title>
        <authorList>
            <person name="Xu L."/>
            <person name="Sun J.-Q."/>
        </authorList>
    </citation>
    <scope>NUCLEOTIDE SEQUENCE [LARGE SCALE GENOMIC DNA]</scope>
    <source>
        <strain evidence="1 2">LR5S20</strain>
    </source>
</reference>
<dbReference type="Proteomes" id="UP001225957">
    <property type="component" value="Unassembled WGS sequence"/>
</dbReference>
<evidence type="ECO:0000313" key="2">
    <source>
        <dbReference type="Proteomes" id="UP001225957"/>
    </source>
</evidence>
<protein>
    <submittedName>
        <fullName evidence="1">Uncharacterized protein</fullName>
    </submittedName>
</protein>
<evidence type="ECO:0000313" key="1">
    <source>
        <dbReference type="EMBL" id="MDI5893060.1"/>
    </source>
</evidence>